<dbReference type="RefSeq" id="WP_143161368.1">
    <property type="nucleotide sequence ID" value="NZ_AP017900.1"/>
</dbReference>
<dbReference type="Proteomes" id="UP000037179">
    <property type="component" value="Unassembled WGS sequence"/>
</dbReference>
<reference evidence="1 4" key="3">
    <citation type="submission" date="2016-10" db="EMBL/GenBank/DDBJ databases">
        <title>Genome sequence of Nocardia seriolae strain EM150506, isolated from Anguila japonica.</title>
        <authorList>
            <person name="Han H.-J."/>
        </authorList>
    </citation>
    <scope>NUCLEOTIDE SEQUENCE [LARGE SCALE GENOMIC DNA]</scope>
    <source>
        <strain evidence="1 4">EM150506</strain>
    </source>
</reference>
<dbReference type="EMBL" id="CP017839">
    <property type="protein sequence ID" value="APA97609.1"/>
    <property type="molecule type" value="Genomic_DNA"/>
</dbReference>
<dbReference type="EMBL" id="BBYQ01000164">
    <property type="protein sequence ID" value="GAP32536.1"/>
    <property type="molecule type" value="Genomic_DNA"/>
</dbReference>
<keyword evidence="3" id="KW-1185">Reference proteome</keyword>
<reference evidence="2 3" key="2">
    <citation type="journal article" date="2016" name="Genome Announc.">
        <title>Draft Genome Sequence of Erythromycin- and Oxytetracycline-Sensitive Nocardia seriolae Strain U-1 (NBRC 110359).</title>
        <authorList>
            <person name="Imajoh M."/>
            <person name="Sukeda M."/>
            <person name="Shimizu M."/>
            <person name="Yamane J."/>
            <person name="Ohnishi K."/>
            <person name="Oshima S."/>
        </authorList>
    </citation>
    <scope>NUCLEOTIDE SEQUENCE [LARGE SCALE GENOMIC DNA]</scope>
    <source>
        <strain evidence="2 3">U-1</strain>
    </source>
</reference>
<evidence type="ECO:0000313" key="3">
    <source>
        <dbReference type="Proteomes" id="UP000037179"/>
    </source>
</evidence>
<evidence type="ECO:0000313" key="1">
    <source>
        <dbReference type="EMBL" id="APA97609.1"/>
    </source>
</evidence>
<dbReference type="Proteomes" id="UP000180166">
    <property type="component" value="Chromosome"/>
</dbReference>
<gene>
    <name evidence="1" type="ORF">NS506_03557</name>
    <name evidence="2" type="ORF">NSK11_contig00164-0007</name>
</gene>
<dbReference type="AlphaFoldDB" id="A0A0B8NPI4"/>
<dbReference type="KEGG" id="nsr:NS506_03557"/>
<protein>
    <submittedName>
        <fullName evidence="2">Uncharacterized protein</fullName>
    </submittedName>
</protein>
<name>A0A0B8NPI4_9NOCA</name>
<dbReference type="GeneID" id="93375850"/>
<accession>A0A0B8NPI4</accession>
<proteinExistence type="predicted"/>
<evidence type="ECO:0000313" key="2">
    <source>
        <dbReference type="EMBL" id="GAP32536.1"/>
    </source>
</evidence>
<sequence length="80" mass="8484">MPYLSMGLLPDASSSIEVQYHPALTIDNGEQQLLQPVVEIAWNAGGFVRISISVHEARALADGLTAVLAEHRDATDSPAG</sequence>
<evidence type="ECO:0000313" key="4">
    <source>
        <dbReference type="Proteomes" id="UP000180166"/>
    </source>
</evidence>
<reference evidence="3" key="1">
    <citation type="submission" date="2015-07" db="EMBL/GenBank/DDBJ databases">
        <title>Nocardia seriolae U-1 whole genome shotgun sequence.</title>
        <authorList>
            <person name="Imajoh M."/>
            <person name="Fukumoto Y."/>
            <person name="Sukeda M."/>
            <person name="Yamane J."/>
            <person name="Yamasaki K."/>
            <person name="Shimizu M."/>
            <person name="Ohnishi K."/>
            <person name="Oshima S."/>
        </authorList>
    </citation>
    <scope>NUCLEOTIDE SEQUENCE [LARGE SCALE GENOMIC DNA]</scope>
    <source>
        <strain evidence="3">U-1</strain>
    </source>
</reference>
<organism evidence="2 3">
    <name type="scientific">Nocardia seriolae</name>
    <dbReference type="NCBI Taxonomy" id="37332"/>
    <lineage>
        <taxon>Bacteria</taxon>
        <taxon>Bacillati</taxon>
        <taxon>Actinomycetota</taxon>
        <taxon>Actinomycetes</taxon>
        <taxon>Mycobacteriales</taxon>
        <taxon>Nocardiaceae</taxon>
        <taxon>Nocardia</taxon>
    </lineage>
</organism>